<dbReference type="Proteomes" id="UP000002640">
    <property type="component" value="Unassembled WGS sequence"/>
</dbReference>
<sequence>MEVLLLDTTEKEGEDNTLYHYVHSSDTAGCFSTTSRTNTTHWLDLRGVLAAAVGATTSLCGEPLKFARFGNGDSNGSTGIVGFVNIYEVLYALVFTSPDIPEAIVQYYTRSSCDLLLSLLGYPDAKLGQWRRRDGSSVSMGTLSAQLDTIFRGICSVIHKDLSFGSHLHFAFDGRVPAVNYPLEIMAKLAVLDSPFGDTTTSTQKYTAIGRCVFYRKQLVFSTMRSDFLRMFFQWLLAGDQFAPDSSVTEPPREDGDGSPTRIDTFELHDFRFTRHGGYPKRHALLIITKGYRKLEFEGTDDAVEWAKTLSDDVNQQSVEEVFTFCKQHLEAYLETTQTLRQERVEALQTQCAEQLHREPLDSFLWYSVALDHFRGVIIGDVLPFTHLDAQDQRIKSQQQNHDSILARFVQHIVALQQSTRCMHGPITPETSPELPSGIRPLKLNVDDPDTLFLREKPTDEGDISTGDAHVFPELQYTQASYENKGRQLRQTAERVFVQGHPFWIIATYFETLEFFSILDAALPLELLEHEMNRLCAFGGADPATTSEPDK</sequence>
<dbReference type="AlphaFoldDB" id="G4Z455"/>
<reference evidence="1 2" key="1">
    <citation type="journal article" date="2006" name="Science">
        <title>Phytophthora genome sequences uncover evolutionary origins and mechanisms of pathogenesis.</title>
        <authorList>
            <person name="Tyler B.M."/>
            <person name="Tripathy S."/>
            <person name="Zhang X."/>
            <person name="Dehal P."/>
            <person name="Jiang R.H."/>
            <person name="Aerts A."/>
            <person name="Arredondo F.D."/>
            <person name="Baxter L."/>
            <person name="Bensasson D."/>
            <person name="Beynon J.L."/>
            <person name="Chapman J."/>
            <person name="Damasceno C.M."/>
            <person name="Dorrance A.E."/>
            <person name="Dou D."/>
            <person name="Dickerman A.W."/>
            <person name="Dubchak I.L."/>
            <person name="Garbelotto M."/>
            <person name="Gijzen M."/>
            <person name="Gordon S.G."/>
            <person name="Govers F."/>
            <person name="Grunwald N.J."/>
            <person name="Huang W."/>
            <person name="Ivors K.L."/>
            <person name="Jones R.W."/>
            <person name="Kamoun S."/>
            <person name="Krampis K."/>
            <person name="Lamour K.H."/>
            <person name="Lee M.K."/>
            <person name="McDonald W.H."/>
            <person name="Medina M."/>
            <person name="Meijer H.J."/>
            <person name="Nordberg E.K."/>
            <person name="Maclean D.J."/>
            <person name="Ospina-Giraldo M.D."/>
            <person name="Morris P.F."/>
            <person name="Phuntumart V."/>
            <person name="Putnam N.H."/>
            <person name="Rash S."/>
            <person name="Rose J.K."/>
            <person name="Sakihama Y."/>
            <person name="Salamov A.A."/>
            <person name="Savidor A."/>
            <person name="Scheuring C.F."/>
            <person name="Smith B.M."/>
            <person name="Sobral B.W."/>
            <person name="Terry A."/>
            <person name="Torto-Alalibo T.A."/>
            <person name="Win J."/>
            <person name="Xu Z."/>
            <person name="Zhang H."/>
            <person name="Grigoriev I.V."/>
            <person name="Rokhsar D.S."/>
            <person name="Boore J.L."/>
        </authorList>
    </citation>
    <scope>NUCLEOTIDE SEQUENCE [LARGE SCALE GENOMIC DNA]</scope>
    <source>
        <strain evidence="1 2">P6497</strain>
    </source>
</reference>
<dbReference type="InParanoid" id="G4Z455"/>
<dbReference type="EMBL" id="JH159153">
    <property type="protein sequence ID" value="EGZ22249.1"/>
    <property type="molecule type" value="Genomic_DNA"/>
</dbReference>
<evidence type="ECO:0000313" key="2">
    <source>
        <dbReference type="Proteomes" id="UP000002640"/>
    </source>
</evidence>
<dbReference type="RefSeq" id="XP_009524966.1">
    <property type="nucleotide sequence ID" value="XM_009526671.1"/>
</dbReference>
<name>G4Z455_PHYSP</name>
<gene>
    <name evidence="1" type="ORF">PHYSODRAFT_330084</name>
</gene>
<proteinExistence type="predicted"/>
<dbReference type="KEGG" id="psoj:PHYSODRAFT_330084"/>
<evidence type="ECO:0000313" key="1">
    <source>
        <dbReference type="EMBL" id="EGZ22249.1"/>
    </source>
</evidence>
<accession>G4Z455</accession>
<organism evidence="1 2">
    <name type="scientific">Phytophthora sojae (strain P6497)</name>
    <name type="common">Soybean stem and root rot agent</name>
    <name type="synonym">Phytophthora megasperma f. sp. glycines</name>
    <dbReference type="NCBI Taxonomy" id="1094619"/>
    <lineage>
        <taxon>Eukaryota</taxon>
        <taxon>Sar</taxon>
        <taxon>Stramenopiles</taxon>
        <taxon>Oomycota</taxon>
        <taxon>Peronosporomycetes</taxon>
        <taxon>Peronosporales</taxon>
        <taxon>Peronosporaceae</taxon>
        <taxon>Phytophthora</taxon>
    </lineage>
</organism>
<protein>
    <submittedName>
        <fullName evidence="1">Uncharacterized protein</fullName>
    </submittedName>
</protein>
<dbReference type="GeneID" id="20646048"/>
<dbReference type="OMA" id="TIFRGIC"/>
<keyword evidence="2" id="KW-1185">Reference proteome</keyword>